<dbReference type="GO" id="GO:0008495">
    <property type="term" value="F:protoheme IX farnesyltransferase activity"/>
    <property type="evidence" value="ECO:0007669"/>
    <property type="project" value="UniProtKB-UniRule"/>
</dbReference>
<dbReference type="EC" id="2.5.1.141" evidence="3 15"/>
<evidence type="ECO:0000256" key="8">
    <source>
        <dbReference type="ARBA" id="ARBA00022989"/>
    </source>
</evidence>
<dbReference type="Pfam" id="PF01040">
    <property type="entry name" value="UbiA"/>
    <property type="match status" value="1"/>
</dbReference>
<keyword evidence="9 15" id="KW-0350">Heme biosynthesis</keyword>
<feature type="transmembrane region" description="Helical" evidence="15">
    <location>
        <begin position="125"/>
        <end position="143"/>
    </location>
</feature>
<evidence type="ECO:0000256" key="7">
    <source>
        <dbReference type="ARBA" id="ARBA00022692"/>
    </source>
</evidence>
<dbReference type="PROSITE" id="PS00943">
    <property type="entry name" value="UBIA"/>
    <property type="match status" value="1"/>
</dbReference>
<evidence type="ECO:0000256" key="6">
    <source>
        <dbReference type="ARBA" id="ARBA00022679"/>
    </source>
</evidence>
<evidence type="ECO:0000256" key="11">
    <source>
        <dbReference type="ARBA" id="ARBA00030253"/>
    </source>
</evidence>
<evidence type="ECO:0000256" key="15">
    <source>
        <dbReference type="HAMAP-Rule" id="MF_00154"/>
    </source>
</evidence>
<comment type="caution">
    <text evidence="17">The sequence shown here is derived from an EMBL/GenBank/DDBJ whole genome shotgun (WGS) entry which is preliminary data.</text>
</comment>
<dbReference type="HAMAP" id="MF_00154">
    <property type="entry name" value="CyoE_CtaB"/>
    <property type="match status" value="1"/>
</dbReference>
<keyword evidence="18" id="KW-1185">Reference proteome</keyword>
<gene>
    <name evidence="15" type="primary">ctaB</name>
    <name evidence="17" type="ORF">EV672_102104</name>
</gene>
<comment type="similarity">
    <text evidence="15">Belongs to the UbiA prenyltransferase family. Protoheme IX farnesyltransferase subfamily.</text>
</comment>
<dbReference type="OrthoDB" id="9814417at2"/>
<keyword evidence="16" id="KW-0732">Signal</keyword>
<protein>
    <recommendedName>
        <fullName evidence="12 15">Protoheme IX farnesyltransferase</fullName>
        <ecNumber evidence="3 15">2.5.1.141</ecNumber>
    </recommendedName>
    <alternativeName>
        <fullName evidence="13 15">Heme B farnesyltransferase</fullName>
    </alternativeName>
    <alternativeName>
        <fullName evidence="11 15">Heme O synthase</fullName>
    </alternativeName>
</protein>
<organism evidence="17 18">
    <name type="scientific">Aquabacterium commune</name>
    <dbReference type="NCBI Taxonomy" id="70586"/>
    <lineage>
        <taxon>Bacteria</taxon>
        <taxon>Pseudomonadati</taxon>
        <taxon>Pseudomonadota</taxon>
        <taxon>Betaproteobacteria</taxon>
        <taxon>Burkholderiales</taxon>
        <taxon>Aquabacterium</taxon>
    </lineage>
</organism>
<evidence type="ECO:0000256" key="9">
    <source>
        <dbReference type="ARBA" id="ARBA00023133"/>
    </source>
</evidence>
<dbReference type="NCBIfam" id="TIGR01473">
    <property type="entry name" value="cyoE_ctaB"/>
    <property type="match status" value="1"/>
</dbReference>
<reference evidence="17 18" key="1">
    <citation type="submission" date="2019-03" db="EMBL/GenBank/DDBJ databases">
        <title>Genomic Encyclopedia of Type Strains, Phase IV (KMG-IV): sequencing the most valuable type-strain genomes for metagenomic binning, comparative biology and taxonomic classification.</title>
        <authorList>
            <person name="Goeker M."/>
        </authorList>
    </citation>
    <scope>NUCLEOTIDE SEQUENCE [LARGE SCALE GENOMIC DNA]</scope>
    <source>
        <strain evidence="17 18">DSM 11901</strain>
    </source>
</reference>
<evidence type="ECO:0000256" key="16">
    <source>
        <dbReference type="SAM" id="SignalP"/>
    </source>
</evidence>
<keyword evidence="6 15" id="KW-0808">Transferase</keyword>
<dbReference type="Gene3D" id="1.10.357.140">
    <property type="entry name" value="UbiA prenyltransferase"/>
    <property type="match status" value="1"/>
</dbReference>
<dbReference type="EMBL" id="SNXW01000002">
    <property type="protein sequence ID" value="TDP85755.1"/>
    <property type="molecule type" value="Genomic_DNA"/>
</dbReference>
<feature type="transmembrane region" description="Helical" evidence="15">
    <location>
        <begin position="302"/>
        <end position="322"/>
    </location>
</feature>
<dbReference type="InterPro" id="IPR030470">
    <property type="entry name" value="UbiA_prenylTrfase_CS"/>
</dbReference>
<keyword evidence="8 15" id="KW-1133">Transmembrane helix</keyword>
<dbReference type="AlphaFoldDB" id="A0A4R6RHU3"/>
<comment type="subcellular location">
    <subcellularLocation>
        <location evidence="1 15">Cell membrane</location>
        <topology evidence="1 15">Multi-pass membrane protein</topology>
    </subcellularLocation>
</comment>
<evidence type="ECO:0000256" key="10">
    <source>
        <dbReference type="ARBA" id="ARBA00023136"/>
    </source>
</evidence>
<evidence type="ECO:0000256" key="12">
    <source>
        <dbReference type="ARBA" id="ARBA00040810"/>
    </source>
</evidence>
<evidence type="ECO:0000256" key="14">
    <source>
        <dbReference type="ARBA" id="ARBA00047690"/>
    </source>
</evidence>
<feature type="chain" id="PRO_5020370883" description="Protoheme IX farnesyltransferase" evidence="16">
    <location>
        <begin position="22"/>
        <end position="324"/>
    </location>
</feature>
<dbReference type="InterPro" id="IPR000537">
    <property type="entry name" value="UbiA_prenyltransferase"/>
</dbReference>
<feature type="signal peptide" evidence="16">
    <location>
        <begin position="1"/>
        <end position="21"/>
    </location>
</feature>
<comment type="pathway">
    <text evidence="2 15">Porphyrin-containing compound metabolism; heme O biosynthesis; heme O from protoheme: step 1/1.</text>
</comment>
<feature type="transmembrane region" description="Helical" evidence="15">
    <location>
        <begin position="49"/>
        <end position="68"/>
    </location>
</feature>
<dbReference type="PANTHER" id="PTHR43448:SF7">
    <property type="entry name" value="4-HYDROXYBENZOATE SOLANESYLTRANSFERASE"/>
    <property type="match status" value="1"/>
</dbReference>
<dbReference type="InterPro" id="IPR006369">
    <property type="entry name" value="Protohaem_IX_farnesylTrfase"/>
</dbReference>
<keyword evidence="7 15" id="KW-0812">Transmembrane</keyword>
<feature type="transmembrane region" description="Helical" evidence="15">
    <location>
        <begin position="149"/>
        <end position="166"/>
    </location>
</feature>
<feature type="transmembrane region" description="Helical" evidence="15">
    <location>
        <begin position="74"/>
        <end position="98"/>
    </location>
</feature>
<dbReference type="UniPathway" id="UPA00834">
    <property type="reaction ID" value="UER00712"/>
</dbReference>
<dbReference type="InterPro" id="IPR044878">
    <property type="entry name" value="UbiA_sf"/>
</dbReference>
<dbReference type="PANTHER" id="PTHR43448">
    <property type="entry name" value="PROTOHEME IX FARNESYLTRANSFERASE, MITOCHONDRIAL"/>
    <property type="match status" value="1"/>
</dbReference>
<evidence type="ECO:0000256" key="4">
    <source>
        <dbReference type="ARBA" id="ARBA00022475"/>
    </source>
</evidence>
<dbReference type="CDD" id="cd13957">
    <property type="entry name" value="PT_UbiA_Cox10"/>
    <property type="match status" value="1"/>
</dbReference>
<name>A0A4R6RHU3_9BURK</name>
<comment type="catalytic activity">
    <reaction evidence="14 15">
        <text>heme b + (2E,6E)-farnesyl diphosphate + H2O = Fe(II)-heme o + diphosphate</text>
        <dbReference type="Rhea" id="RHEA:28070"/>
        <dbReference type="ChEBI" id="CHEBI:15377"/>
        <dbReference type="ChEBI" id="CHEBI:33019"/>
        <dbReference type="ChEBI" id="CHEBI:60344"/>
        <dbReference type="ChEBI" id="CHEBI:60530"/>
        <dbReference type="ChEBI" id="CHEBI:175763"/>
        <dbReference type="EC" id="2.5.1.141"/>
    </reaction>
</comment>
<evidence type="ECO:0000313" key="17">
    <source>
        <dbReference type="EMBL" id="TDP85755.1"/>
    </source>
</evidence>
<keyword evidence="10 15" id="KW-0472">Membrane</keyword>
<keyword evidence="4 15" id="KW-1003">Cell membrane</keyword>
<proteinExistence type="inferred from homology"/>
<evidence type="ECO:0000256" key="13">
    <source>
        <dbReference type="ARBA" id="ARBA00042475"/>
    </source>
</evidence>
<dbReference type="GO" id="GO:0048034">
    <property type="term" value="P:heme O biosynthetic process"/>
    <property type="evidence" value="ECO:0007669"/>
    <property type="project" value="UniProtKB-UniRule"/>
</dbReference>
<comment type="miscellaneous">
    <text evidence="15">Carbon 2 of the heme B porphyrin ring is defined according to the Fischer nomenclature.</text>
</comment>
<evidence type="ECO:0000256" key="2">
    <source>
        <dbReference type="ARBA" id="ARBA00004919"/>
    </source>
</evidence>
<evidence type="ECO:0000256" key="1">
    <source>
        <dbReference type="ARBA" id="ARBA00004651"/>
    </source>
</evidence>
<feature type="transmembrane region" description="Helical" evidence="15">
    <location>
        <begin position="242"/>
        <end position="263"/>
    </location>
</feature>
<feature type="transmembrane region" description="Helical" evidence="15">
    <location>
        <begin position="173"/>
        <end position="194"/>
    </location>
</feature>
<evidence type="ECO:0000256" key="5">
    <source>
        <dbReference type="ARBA" id="ARBA00022519"/>
    </source>
</evidence>
<keyword evidence="5" id="KW-0997">Cell inner membrane</keyword>
<sequence length="324" mass="35081">MSDTFASSTVSTATLSASAQASSPASGATSAVRPLAAWRQYHVLTKPRVVQLIVFCAVIGMLLAVPGVPSAAEALTALAACIGIWLVAGSAAAFNCLIEQGIDARMKRTAWRPTARGELSRKHTLLFSAVLCGTGMAILGLWVNLLTMWLTLATFVGYAIVYTVVLKPLTPQNIVIGGASGAMPPVLGWAAMRGAVEPEALMLCLIIFLWTPPHFWALALYRVEDYARAGLPMLPVTHGNAFTRLHVLLYTVILLAGSLLPFIYGMSGWIYLASAVVLGLMFVGYAFALWRRYSDELARKTFRFSIVHLMLMFAALLVDHYWTI</sequence>
<accession>A0A4R6RHU3</accession>
<dbReference type="GO" id="GO:0005886">
    <property type="term" value="C:plasma membrane"/>
    <property type="evidence" value="ECO:0007669"/>
    <property type="project" value="UniProtKB-SubCell"/>
</dbReference>
<feature type="transmembrane region" description="Helical" evidence="15">
    <location>
        <begin position="200"/>
        <end position="221"/>
    </location>
</feature>
<evidence type="ECO:0000256" key="3">
    <source>
        <dbReference type="ARBA" id="ARBA00012292"/>
    </source>
</evidence>
<dbReference type="RefSeq" id="WP_133606683.1">
    <property type="nucleotide sequence ID" value="NZ_SNXW01000002.1"/>
</dbReference>
<evidence type="ECO:0000313" key="18">
    <source>
        <dbReference type="Proteomes" id="UP000294593"/>
    </source>
</evidence>
<dbReference type="Proteomes" id="UP000294593">
    <property type="component" value="Unassembled WGS sequence"/>
</dbReference>
<feature type="transmembrane region" description="Helical" evidence="15">
    <location>
        <begin position="269"/>
        <end position="290"/>
    </location>
</feature>
<dbReference type="NCBIfam" id="NF003349">
    <property type="entry name" value="PRK04375.1-2"/>
    <property type="match status" value="1"/>
</dbReference>
<comment type="function">
    <text evidence="15">Converts heme B (protoheme IX) to heme O by substitution of the vinyl group on carbon 2 of heme B porphyrin ring with a hydroxyethyl farnesyl side group.</text>
</comment>